<organism evidence="2">
    <name type="scientific">Brucella pinnipedialis M292/94/1</name>
    <dbReference type="NCBI Taxonomy" id="520462"/>
    <lineage>
        <taxon>Bacteria</taxon>
        <taxon>Pseudomonadati</taxon>
        <taxon>Pseudomonadota</taxon>
        <taxon>Alphaproteobacteria</taxon>
        <taxon>Hyphomicrobiales</taxon>
        <taxon>Brucellaceae</taxon>
        <taxon>Brucella/Ochrobactrum group</taxon>
        <taxon>Brucella</taxon>
    </lineage>
</organism>
<name>A0A0E1X7G1_9HYPH</name>
<feature type="region of interest" description="Disordered" evidence="1">
    <location>
        <begin position="102"/>
        <end position="121"/>
    </location>
</feature>
<proteinExistence type="predicted"/>
<evidence type="ECO:0000313" key="2">
    <source>
        <dbReference type="EMBL" id="EEZ29147.1"/>
    </source>
</evidence>
<gene>
    <name evidence="2" type="ORF">BALG_02499</name>
</gene>
<sequence>MFNSINTSKAAAGFVFWVLCAASITLPSLPHEAGAAPLVTRSQRCERLKHQLQTALSGHVKIGRVHQVEVLQRRGARFCASKRQAQGLRAYAEALKLLGVKPDMAEPGTQGRSIPPSGTSK</sequence>
<reference evidence="2" key="1">
    <citation type="submission" date="2009-01" db="EMBL/GenBank/DDBJ databases">
        <title>The Genome Sequence of Brucella pinnipedialis M292/94/1.</title>
        <authorList>
            <consortium name="The Broad Institute Genome Sequencing Platform"/>
            <person name="Ward D."/>
            <person name="Young S.K."/>
            <person name="Kodira C.D."/>
            <person name="Zeng Q."/>
            <person name="Koehrsen M."/>
            <person name="Alvarado L."/>
            <person name="Berlin A."/>
            <person name="Borenstein D."/>
            <person name="Chen Z."/>
            <person name="Engels R."/>
            <person name="Freedman E."/>
            <person name="Gellesch M."/>
            <person name="Goldberg J."/>
            <person name="Griggs A."/>
            <person name="Gujja S."/>
            <person name="Heiman D."/>
            <person name="Hepburn T."/>
            <person name="Howarth C."/>
            <person name="Jen D."/>
            <person name="Larson L."/>
            <person name="Lewis B."/>
            <person name="Mehta T."/>
            <person name="Park D."/>
            <person name="Pearson M."/>
            <person name="Roberts A."/>
            <person name="Saif S."/>
            <person name="Shea T."/>
            <person name="Shenoy N."/>
            <person name="Sisk P."/>
            <person name="Stolte C."/>
            <person name="Sykes S."/>
            <person name="Walk T."/>
            <person name="White J."/>
            <person name="Yandava C."/>
            <person name="Whatmore A.M."/>
            <person name="Perrett L.L."/>
            <person name="O'Callaghan D."/>
            <person name="Nusbaum C."/>
            <person name="Galagan J."/>
            <person name="Birren B."/>
        </authorList>
    </citation>
    <scope>NUCLEOTIDE SEQUENCE [LARGE SCALE GENOMIC DNA]</scope>
    <source>
        <strain evidence="2">M292/94/1</strain>
    </source>
</reference>
<accession>A0A0E1X7G1</accession>
<dbReference type="AlphaFoldDB" id="A0A0E1X7G1"/>
<protein>
    <submittedName>
        <fullName evidence="2">Uncharacterized protein</fullName>
    </submittedName>
</protein>
<feature type="compositionally biased region" description="Polar residues" evidence="1">
    <location>
        <begin position="110"/>
        <end position="121"/>
    </location>
</feature>
<dbReference type="RefSeq" id="WP_002966152.1">
    <property type="nucleotide sequence ID" value="NZ_EQ999534.1"/>
</dbReference>
<evidence type="ECO:0000256" key="1">
    <source>
        <dbReference type="SAM" id="MobiDB-lite"/>
    </source>
</evidence>
<dbReference type="GeneID" id="93014887"/>
<dbReference type="HOGENOM" id="CLU_2033648_0_0_5"/>
<dbReference type="Proteomes" id="UP000004659">
    <property type="component" value="Unassembled WGS sequence"/>
</dbReference>
<dbReference type="EMBL" id="EQ999534">
    <property type="protein sequence ID" value="EEZ29147.1"/>
    <property type="molecule type" value="Genomic_DNA"/>
</dbReference>